<dbReference type="GO" id="GO:0016485">
    <property type="term" value="P:protein processing"/>
    <property type="evidence" value="ECO:0007669"/>
    <property type="project" value="TreeGrafter"/>
</dbReference>
<dbReference type="CDD" id="cd07498">
    <property type="entry name" value="Peptidases_S8_15"/>
    <property type="match status" value="1"/>
</dbReference>
<dbReference type="PATRIC" id="fig|393305.7.peg.2726"/>
<dbReference type="GO" id="GO:0004252">
    <property type="term" value="F:serine-type endopeptidase activity"/>
    <property type="evidence" value="ECO:0007669"/>
    <property type="project" value="UniProtKB-UniRule"/>
</dbReference>
<dbReference type="OrthoDB" id="9790784at2"/>
<name>A1JT53_YERE8</name>
<evidence type="ECO:0000256" key="1">
    <source>
        <dbReference type="ARBA" id="ARBA00022670"/>
    </source>
</evidence>
<dbReference type="EMBL" id="AM286415">
    <property type="protein sequence ID" value="CAL12609.1"/>
    <property type="molecule type" value="Genomic_DNA"/>
</dbReference>
<feature type="active site" description="Charge relay system" evidence="4 5">
    <location>
        <position position="471"/>
    </location>
</feature>
<keyword evidence="3 5" id="KW-0720">Serine protease</keyword>
<dbReference type="PROSITE" id="PS00138">
    <property type="entry name" value="SUBTILASE_SER"/>
    <property type="match status" value="1"/>
</dbReference>
<dbReference type="InterPro" id="IPR023828">
    <property type="entry name" value="Peptidase_S8_Ser-AS"/>
</dbReference>
<dbReference type="SUPFAM" id="SSF52743">
    <property type="entry name" value="Subtilisin-like"/>
    <property type="match status" value="1"/>
</dbReference>
<dbReference type="AlphaFoldDB" id="A1JT53"/>
<evidence type="ECO:0000313" key="9">
    <source>
        <dbReference type="Proteomes" id="UP000000642"/>
    </source>
</evidence>
<accession>A1JT53</accession>
<dbReference type="HOGENOM" id="CLU_011263_10_1_6"/>
<evidence type="ECO:0000256" key="6">
    <source>
        <dbReference type="RuleBase" id="RU003355"/>
    </source>
</evidence>
<dbReference type="InterPro" id="IPR022398">
    <property type="entry name" value="Peptidase_S8_His-AS"/>
</dbReference>
<feature type="active site" description="Charge relay system" evidence="4 5">
    <location>
        <position position="228"/>
    </location>
</feature>
<keyword evidence="2 5" id="KW-0378">Hydrolase</keyword>
<comment type="similarity">
    <text evidence="5 6">Belongs to the peptidase S8 family.</text>
</comment>
<dbReference type="Gene3D" id="3.40.50.200">
    <property type="entry name" value="Peptidase S8/S53 domain"/>
    <property type="match status" value="1"/>
</dbReference>
<evidence type="ECO:0000256" key="5">
    <source>
        <dbReference type="PROSITE-ProRule" id="PRU01240"/>
    </source>
</evidence>
<gene>
    <name evidence="8" type="primary">hreP</name>
    <name evidence="8" type="ordered locus">YE2568</name>
</gene>
<dbReference type="InterPro" id="IPR015500">
    <property type="entry name" value="Peptidase_S8_subtilisin-rel"/>
</dbReference>
<dbReference type="PRINTS" id="PR00723">
    <property type="entry name" value="SUBTILISIN"/>
</dbReference>
<feature type="active site" description="Charge relay system" evidence="4 5">
    <location>
        <position position="267"/>
    </location>
</feature>
<dbReference type="GO" id="GO:0016020">
    <property type="term" value="C:membrane"/>
    <property type="evidence" value="ECO:0007669"/>
    <property type="project" value="TreeGrafter"/>
</dbReference>
<evidence type="ECO:0000259" key="7">
    <source>
        <dbReference type="Pfam" id="PF00082"/>
    </source>
</evidence>
<evidence type="ECO:0000256" key="2">
    <source>
        <dbReference type="ARBA" id="ARBA00022801"/>
    </source>
</evidence>
<keyword evidence="1 5" id="KW-0645">Protease</keyword>
<reference evidence="8 9" key="1">
    <citation type="journal article" date="2006" name="PLoS Genet.">
        <title>The complete genome sequence and comparative genome analysis of the high pathogenicity Yersinia enterocolitica strain 8081.</title>
        <authorList>
            <person name="Thomson N.R."/>
            <person name="Howard S."/>
            <person name="Wren B.W."/>
            <person name="Holden M.T.G."/>
            <person name="Crossman L."/>
            <person name="Challis G.L."/>
            <person name="Churcher C."/>
            <person name="Mungall K."/>
            <person name="Brooks K."/>
            <person name="Chillingworth T."/>
            <person name="Feltwell T."/>
            <person name="Abdellah Z."/>
            <person name="Hauser H."/>
            <person name="Jagels K."/>
            <person name="Maddison M."/>
            <person name="Moule S."/>
            <person name="Sanders M."/>
            <person name="Whitehead S."/>
            <person name="Quail M.A."/>
            <person name="Dougan G."/>
            <person name="Parkhill J."/>
            <person name="Prentice M.B."/>
        </authorList>
    </citation>
    <scope>NUCLEOTIDE SEQUENCE [LARGE SCALE GENOMIC DNA]</scope>
    <source>
        <strain evidence="9">NCTC 13174 / 8081</strain>
    </source>
</reference>
<dbReference type="RefSeq" id="WP_011816615.1">
    <property type="nucleotide sequence ID" value="NC_008800.1"/>
</dbReference>
<evidence type="ECO:0000256" key="3">
    <source>
        <dbReference type="ARBA" id="ARBA00022825"/>
    </source>
</evidence>
<evidence type="ECO:0000256" key="4">
    <source>
        <dbReference type="PIRSR" id="PIRSR615500-1"/>
    </source>
</evidence>
<feature type="domain" description="Peptidase S8/S53" evidence="7">
    <location>
        <begin position="219"/>
        <end position="526"/>
    </location>
</feature>
<dbReference type="PANTHER" id="PTHR42884">
    <property type="entry name" value="PROPROTEIN CONVERTASE SUBTILISIN/KEXIN-RELATED"/>
    <property type="match status" value="1"/>
</dbReference>
<dbReference type="PROSITE" id="PS51892">
    <property type="entry name" value="SUBTILASE"/>
    <property type="match status" value="1"/>
</dbReference>
<dbReference type="InterPro" id="IPR000209">
    <property type="entry name" value="Peptidase_S8/S53_dom"/>
</dbReference>
<dbReference type="MEROPS" id="S08.043"/>
<dbReference type="KEGG" id="yen:YE2568"/>
<dbReference type="InterPro" id="IPR023827">
    <property type="entry name" value="Peptidase_S8_Asp-AS"/>
</dbReference>
<dbReference type="eggNOG" id="COG1404">
    <property type="taxonomic scope" value="Bacteria"/>
</dbReference>
<dbReference type="Proteomes" id="UP000000642">
    <property type="component" value="Chromosome"/>
</dbReference>
<proteinExistence type="inferred from homology"/>
<dbReference type="PROSITE" id="PS00137">
    <property type="entry name" value="SUBTILASE_HIS"/>
    <property type="match status" value="1"/>
</dbReference>
<dbReference type="PANTHER" id="PTHR42884:SF14">
    <property type="entry name" value="NEUROENDOCRINE CONVERTASE 1"/>
    <property type="match status" value="1"/>
</dbReference>
<dbReference type="Pfam" id="PF00082">
    <property type="entry name" value="Peptidase_S8"/>
    <property type="match status" value="1"/>
</dbReference>
<dbReference type="InterPro" id="IPR036852">
    <property type="entry name" value="Peptidase_S8/S53_dom_sf"/>
</dbReference>
<dbReference type="InterPro" id="IPR034054">
    <property type="entry name" value="Pep_S8_PrcA"/>
</dbReference>
<evidence type="ECO:0000313" key="8">
    <source>
        <dbReference type="EMBL" id="CAL12609.1"/>
    </source>
</evidence>
<organism evidence="8 9">
    <name type="scientific">Yersinia enterocolitica serotype O:8 / biotype 1B (strain NCTC 13174 / 8081)</name>
    <dbReference type="NCBI Taxonomy" id="393305"/>
    <lineage>
        <taxon>Bacteria</taxon>
        <taxon>Pseudomonadati</taxon>
        <taxon>Pseudomonadota</taxon>
        <taxon>Gammaproteobacteria</taxon>
        <taxon>Enterobacterales</taxon>
        <taxon>Yersiniaceae</taxon>
        <taxon>Yersinia</taxon>
    </lineage>
</organism>
<protein>
    <submittedName>
        <fullName evidence="8">Subtilisin/kexin-like protease</fullName>
    </submittedName>
</protein>
<sequence>MKRFDVTYDIFNNKRKNISIIKSAHTLVIRMHPDTDFSKMMLNAINDNTIKYKVIFRVVSANTYVVSIDAPPDRVSDLKKIIASNETVRFAGYGFKTEKNKEPLIYTENIFVQFNDNLSESECEKIICEHNLTIKMKIAFLNNAYFTSAQEDIGENIFTIAESILNRKDIKHCYPELIYHKEHKTIHPNQWHLKKTTVRHEVEVDASANVENAHKITLGKGTIIAVIDDGFDMGHPEFSRKGKIVHPCNLSGVNTDDDPTPGKYDTHGTPCAGVACADGRYGASGVAPEANLMPIRQAGGLGSLDEALAFVWATDNGADVISCSWGPKGSLSANSDDPQHDVVAALPALTRMAIDYAIDKGRKGKGCVVLLAAGNGNESVEKDGYASYEPVIAVAACNDRSIRSVYSNYGKSLWCSFPSDDSEDLILGHPAPLTTGIWTTDLRREYGDNPGASTAVGDIFGNYINNFGGTSSACPGAAGVAALIISVNPTLNYQEVKDIIRDSCDKIDEKNGGYDENGHSEWYGYGRVNAGKAVSLAQKLYQEMVGCHK</sequence>
<dbReference type="PROSITE" id="PS00136">
    <property type="entry name" value="SUBTILASE_ASP"/>
    <property type="match status" value="1"/>
</dbReference>